<comment type="caution">
    <text evidence="1">The sequence shown here is derived from an EMBL/GenBank/DDBJ whole genome shotgun (WGS) entry which is preliminary data.</text>
</comment>
<evidence type="ECO:0000313" key="2">
    <source>
        <dbReference type="Proteomes" id="UP000726737"/>
    </source>
</evidence>
<accession>A0A9P6PKP5</accession>
<dbReference type="Proteomes" id="UP000726737">
    <property type="component" value="Unassembled WGS sequence"/>
</dbReference>
<reference evidence="1" key="1">
    <citation type="journal article" date="2020" name="Fungal Divers.">
        <title>Resolving the Mortierellaceae phylogeny through synthesis of multi-gene phylogenetics and phylogenomics.</title>
        <authorList>
            <person name="Vandepol N."/>
            <person name="Liber J."/>
            <person name="Desiro A."/>
            <person name="Na H."/>
            <person name="Kennedy M."/>
            <person name="Barry K."/>
            <person name="Grigoriev I.V."/>
            <person name="Miller A.N."/>
            <person name="O'Donnell K."/>
            <person name="Stajich J.E."/>
            <person name="Bonito G."/>
        </authorList>
    </citation>
    <scope>NUCLEOTIDE SEQUENCE</scope>
    <source>
        <strain evidence="1">KOD948</strain>
    </source>
</reference>
<protein>
    <submittedName>
        <fullName evidence="1">Uncharacterized protein</fullName>
    </submittedName>
</protein>
<dbReference type="AlphaFoldDB" id="A0A9P6PKP5"/>
<feature type="non-terminal residue" evidence="1">
    <location>
        <position position="141"/>
    </location>
</feature>
<gene>
    <name evidence="1" type="ORF">BG011_001269</name>
</gene>
<evidence type="ECO:0000313" key="1">
    <source>
        <dbReference type="EMBL" id="KAG0247578.1"/>
    </source>
</evidence>
<organism evidence="1 2">
    <name type="scientific">Mortierella polycephala</name>
    <dbReference type="NCBI Taxonomy" id="41804"/>
    <lineage>
        <taxon>Eukaryota</taxon>
        <taxon>Fungi</taxon>
        <taxon>Fungi incertae sedis</taxon>
        <taxon>Mucoromycota</taxon>
        <taxon>Mortierellomycotina</taxon>
        <taxon>Mortierellomycetes</taxon>
        <taxon>Mortierellales</taxon>
        <taxon>Mortierellaceae</taxon>
        <taxon>Mortierella</taxon>
    </lineage>
</organism>
<keyword evidence="2" id="KW-1185">Reference proteome</keyword>
<name>A0A9P6PKP5_9FUNG</name>
<sequence length="141" mass="15583">MIRFDFEVVVGLTIRTVSVVRHHEYSRETSALPGSAAEVFLGQGLLVVELDLFEKFLEDIALLLRRWAASVWAGSLHDEGPDPVLDCSKTGAIRVSGNLYDPPQTLELLGALGITSSYLYRLGTAESWDLNPTNCFSRTLQ</sequence>
<proteinExistence type="predicted"/>
<dbReference type="EMBL" id="JAAAJA010001313">
    <property type="protein sequence ID" value="KAG0247578.1"/>
    <property type="molecule type" value="Genomic_DNA"/>
</dbReference>